<evidence type="ECO:0008006" key="3">
    <source>
        <dbReference type="Google" id="ProtNLM"/>
    </source>
</evidence>
<reference evidence="1 2" key="1">
    <citation type="submission" date="2019-07" db="EMBL/GenBank/DDBJ databases">
        <title>R&amp;d 2014.</title>
        <authorList>
            <person name="Klenk H.-P."/>
        </authorList>
    </citation>
    <scope>NUCLEOTIDE SEQUENCE [LARGE SCALE GENOMIC DNA]</scope>
    <source>
        <strain evidence="1 2">DSM 43194</strain>
    </source>
</reference>
<name>A0A660CBE7_9PSEU</name>
<protein>
    <recommendedName>
        <fullName evidence="3">Rho termination factor-like protein</fullName>
    </recommendedName>
</protein>
<evidence type="ECO:0000313" key="1">
    <source>
        <dbReference type="EMBL" id="TWH18241.1"/>
    </source>
</evidence>
<dbReference type="AlphaFoldDB" id="A0A660CBE7"/>
<gene>
    <name evidence="1" type="ORF">JD82_00056</name>
</gene>
<accession>A0A660CBE7</accession>
<organism evidence="1 2">
    <name type="scientific">Prauserella rugosa</name>
    <dbReference type="NCBI Taxonomy" id="43354"/>
    <lineage>
        <taxon>Bacteria</taxon>
        <taxon>Bacillati</taxon>
        <taxon>Actinomycetota</taxon>
        <taxon>Actinomycetes</taxon>
        <taxon>Pseudonocardiales</taxon>
        <taxon>Pseudonocardiaceae</taxon>
        <taxon>Prauserella</taxon>
    </lineage>
</organism>
<comment type="caution">
    <text evidence="1">The sequence shown here is derived from an EMBL/GenBank/DDBJ whole genome shotgun (WGS) entry which is preliminary data.</text>
</comment>
<proteinExistence type="predicted"/>
<dbReference type="Proteomes" id="UP000317303">
    <property type="component" value="Unassembled WGS sequence"/>
</dbReference>
<sequence length="54" mass="5654">MAELAALARKLGIISTAHMSEAELIEAIRQQRETNAVLRAEGEAVDPPAPVTGG</sequence>
<dbReference type="EMBL" id="VLJV01000001">
    <property type="protein sequence ID" value="TWH18241.1"/>
    <property type="molecule type" value="Genomic_DNA"/>
</dbReference>
<evidence type="ECO:0000313" key="2">
    <source>
        <dbReference type="Proteomes" id="UP000317303"/>
    </source>
</evidence>
<keyword evidence="2" id="KW-1185">Reference proteome</keyword>